<dbReference type="GO" id="GO:0007023">
    <property type="term" value="P:post-chaperonin tubulin folding pathway"/>
    <property type="evidence" value="ECO:0007669"/>
    <property type="project" value="InterPro"/>
</dbReference>
<dbReference type="GO" id="GO:0000226">
    <property type="term" value="P:microtubule cytoskeleton organization"/>
    <property type="evidence" value="ECO:0000318"/>
    <property type="project" value="GO_Central"/>
</dbReference>
<reference evidence="7" key="2">
    <citation type="submission" date="2021-01" db="UniProtKB">
        <authorList>
            <consortium name="EnsemblMetazoa"/>
        </authorList>
    </citation>
    <scope>IDENTIFICATION</scope>
</reference>
<dbReference type="Gene3D" id="1.25.10.10">
    <property type="entry name" value="Leucine-rich Repeat Variant"/>
    <property type="match status" value="3"/>
</dbReference>
<dbReference type="GeneID" id="764474"/>
<dbReference type="EnsemblMetazoa" id="XM_030984569">
    <property type="protein sequence ID" value="XP_030840429"/>
    <property type="gene ID" value="LOC764474"/>
</dbReference>
<comment type="similarity">
    <text evidence="1">Belongs to the TBCD family.</text>
</comment>
<dbReference type="GO" id="GO:0070830">
    <property type="term" value="P:bicellular tight junction assembly"/>
    <property type="evidence" value="ECO:0000318"/>
    <property type="project" value="GO_Central"/>
</dbReference>
<dbReference type="PANTHER" id="PTHR12658:SF0">
    <property type="entry name" value="TUBULIN-SPECIFIC CHAPERONE D"/>
    <property type="match status" value="1"/>
</dbReference>
<evidence type="ECO:0000259" key="6">
    <source>
        <dbReference type="Pfam" id="PF25767"/>
    </source>
</evidence>
<evidence type="ECO:0000256" key="1">
    <source>
        <dbReference type="ARBA" id="ARBA00006853"/>
    </source>
</evidence>
<dbReference type="GO" id="GO:0006457">
    <property type="term" value="P:protein folding"/>
    <property type="evidence" value="ECO:0000318"/>
    <property type="project" value="GO_Central"/>
</dbReference>
<dbReference type="OrthoDB" id="10253476at2759"/>
<evidence type="ECO:0000256" key="4">
    <source>
        <dbReference type="PROSITE-ProRule" id="PRU00103"/>
    </source>
</evidence>
<proteinExistence type="inferred from homology"/>
<dbReference type="GO" id="GO:0034333">
    <property type="term" value="P:adherens junction assembly"/>
    <property type="evidence" value="ECO:0000318"/>
    <property type="project" value="GO_Central"/>
</dbReference>
<dbReference type="InParanoid" id="A0A7M7NR96"/>
<dbReference type="FunCoup" id="A0A7M7NR96">
    <property type="interactions" value="1761"/>
</dbReference>
<evidence type="ECO:0000259" key="5">
    <source>
        <dbReference type="Pfam" id="PF12612"/>
    </source>
</evidence>
<dbReference type="OMA" id="CKALIFE"/>
<dbReference type="RefSeq" id="XP_030840429.1">
    <property type="nucleotide sequence ID" value="XM_030984569.1"/>
</dbReference>
<dbReference type="Pfam" id="PF12612">
    <property type="entry name" value="TFCD_C"/>
    <property type="match status" value="1"/>
</dbReference>
<dbReference type="InterPro" id="IPR033162">
    <property type="entry name" value="TBCD"/>
</dbReference>
<dbReference type="GO" id="GO:0005096">
    <property type="term" value="F:GTPase activator activity"/>
    <property type="evidence" value="ECO:0000318"/>
    <property type="project" value="GO_Central"/>
</dbReference>
<protein>
    <recommendedName>
        <fullName evidence="2">Tubulin-specific chaperone D</fullName>
    </recommendedName>
</protein>
<evidence type="ECO:0000256" key="2">
    <source>
        <dbReference type="ARBA" id="ARBA00015003"/>
    </source>
</evidence>
<reference evidence="8" key="1">
    <citation type="submission" date="2015-02" db="EMBL/GenBank/DDBJ databases">
        <title>Genome sequencing for Strongylocentrotus purpuratus.</title>
        <authorList>
            <person name="Murali S."/>
            <person name="Liu Y."/>
            <person name="Vee V."/>
            <person name="English A."/>
            <person name="Wang M."/>
            <person name="Skinner E."/>
            <person name="Han Y."/>
            <person name="Muzny D.M."/>
            <person name="Worley K.C."/>
            <person name="Gibbs R.A."/>
        </authorList>
    </citation>
    <scope>NUCLEOTIDE SEQUENCE</scope>
</reference>
<dbReference type="SUPFAM" id="SSF48371">
    <property type="entry name" value="ARM repeat"/>
    <property type="match status" value="2"/>
</dbReference>
<feature type="repeat" description="HEAT" evidence="4">
    <location>
        <begin position="363"/>
        <end position="400"/>
    </location>
</feature>
<dbReference type="PROSITE" id="PS50077">
    <property type="entry name" value="HEAT_REPEAT"/>
    <property type="match status" value="1"/>
</dbReference>
<dbReference type="Proteomes" id="UP000007110">
    <property type="component" value="Unassembled WGS sequence"/>
</dbReference>
<dbReference type="Pfam" id="PF23579">
    <property type="entry name" value="ARM_TBCD"/>
    <property type="match status" value="1"/>
</dbReference>
<dbReference type="PANTHER" id="PTHR12658">
    <property type="entry name" value="BETA-TUBULIN COFACTOR D"/>
    <property type="match status" value="1"/>
</dbReference>
<feature type="domain" description="Tubulin-folding cofactor D C-terminal" evidence="5">
    <location>
        <begin position="901"/>
        <end position="1086"/>
    </location>
</feature>
<feature type="domain" description="Tubulin-folding cofactor D ARM repeats" evidence="6">
    <location>
        <begin position="292"/>
        <end position="530"/>
    </location>
</feature>
<dbReference type="InterPro" id="IPR016024">
    <property type="entry name" value="ARM-type_fold"/>
</dbReference>
<sequence length="1214" mass="136348">MATAGMTVEDETEMELAQKGHIKEEFTEFKTVKNLFQSLPNIYNDQIGVELALEQFTVIVDEYQEQPHLLDPYLEEMVLDFLSIGRDMNLDRKLSHLAFKFLYLLTKARGPKVIVRLLPHEVVDLEPTLALLSAQDPNDHETWESRYMLLLWMSMICMIPFDMSRLDSGVAGAGDQQTKSLPTMDRILNVAKIYLGMSDKCRDAAAFMVSRFLTRHDVKQMRLPEFLDWCLQTVTEEGKKETITSIFKMAGVLSVLAQLFKLGKRSDILQYAPVVLRVSMECELSSHNNTQIRKLSMKLVQRLGLTFLPSRVMKWRYQRGSRSLAENLQPASAPAGIASKTTVSKEDDYDDENYDIPEETEDVIEQLLTGLKDKDTIVRWSAAKGIGRLTGRLPQELADQVVGSALELISMRESDGAWHGSCLALAELGRRGLLLPARLPEVIPVVRKALAYDVKKGSFSVGAHVRDSACYVCWSFARAYDPDVITPYVNEIAAALLITTVFDREVNCRRAASAAFQENVGRQGTFPHGIDIVTTADYFAVGNRTNTYLNISSYLADFEEYTLPLIDHLYKVKVGHWDGAIRELTSQALHELTKKAPEYMAKTVLPDLIPKATGIDLNTRHGSLLAVAEVTHALYEYAETESRSLVDIIGSSSVEGLKAITKKMEEGRMFRGMTGEILRPAVCTLIGKLSLSKLPFHGDAIIDQWQTLLDDNIVRLQRTERDIHSKSVAAERMLCQEYYQDSNGQAMPGIQDKVIDLYIKGLEDPNEMGRMGAALVLGELPRFMVRGKLHQILEGLIKASISTKDVDAIHAESRRDAIRSIARLFKTVDINPAGNPHEEMCESNLPSIYNCLLQSLTDYTTDSRGDVGAWVREAGMKSLYDVTSLLNKNQPTMLTPDIICKVVQCLAQQASEKIDRTRLCAGEAFLGLLHQSDPVIPHIPDREELIKVFPKEDIKGLNWAAPSDCFAKVTQLLKLPTFQYHVLLGLTVSVGGLTESLVKHSAQSLLSFIKTCSSTEDLTRFTDNLLKIFTDYQKVDRVSVPLMKMINLLLSSGSFETFVEDPSHSFPLNLLQLVKKEVAKTGDAQKLLTSIEVFCGMIQFVGEPRKKSLIQLMVFLCHKYPKIRGTTANTLYETLMVYDDIVDEEKQEEVMTILMETNWQESQAKCRPVRNHICDLLEVPQPVLKNPQAGKAKKQEDANDQMDSYQDLVSRLGY</sequence>
<dbReference type="InterPro" id="IPR022577">
    <property type="entry name" value="TBCD_C"/>
</dbReference>
<dbReference type="AlphaFoldDB" id="A0A7M7NR96"/>
<evidence type="ECO:0000256" key="3">
    <source>
        <dbReference type="ARBA" id="ARBA00023186"/>
    </source>
</evidence>
<name>A0A7M7NR96_STRPU</name>
<dbReference type="InterPro" id="IPR021133">
    <property type="entry name" value="HEAT_type_2"/>
</dbReference>
<dbReference type="GO" id="GO:0007021">
    <property type="term" value="P:tubulin complex assembly"/>
    <property type="evidence" value="ECO:0007669"/>
    <property type="project" value="InterPro"/>
</dbReference>
<dbReference type="Pfam" id="PF25767">
    <property type="entry name" value="ARM_TBCD_2nd"/>
    <property type="match status" value="1"/>
</dbReference>
<dbReference type="InterPro" id="IPR058033">
    <property type="entry name" value="ARM_TBCD_2nd"/>
</dbReference>
<keyword evidence="3" id="KW-0143">Chaperone</keyword>
<dbReference type="InterPro" id="IPR011989">
    <property type="entry name" value="ARM-like"/>
</dbReference>
<evidence type="ECO:0000313" key="8">
    <source>
        <dbReference type="Proteomes" id="UP000007110"/>
    </source>
</evidence>
<dbReference type="GO" id="GO:0048487">
    <property type="term" value="F:beta-tubulin binding"/>
    <property type="evidence" value="ECO:0000318"/>
    <property type="project" value="GO_Central"/>
</dbReference>
<dbReference type="KEGG" id="spu:764474"/>
<keyword evidence="8" id="KW-1185">Reference proteome</keyword>
<accession>A0A7M7NR96</accession>
<organism evidence="7 8">
    <name type="scientific">Strongylocentrotus purpuratus</name>
    <name type="common">Purple sea urchin</name>
    <dbReference type="NCBI Taxonomy" id="7668"/>
    <lineage>
        <taxon>Eukaryota</taxon>
        <taxon>Metazoa</taxon>
        <taxon>Echinodermata</taxon>
        <taxon>Eleutherozoa</taxon>
        <taxon>Echinozoa</taxon>
        <taxon>Echinoidea</taxon>
        <taxon>Euechinoidea</taxon>
        <taxon>Echinacea</taxon>
        <taxon>Camarodonta</taxon>
        <taxon>Echinidea</taxon>
        <taxon>Strongylocentrotidae</taxon>
        <taxon>Strongylocentrotus</taxon>
    </lineage>
</organism>
<dbReference type="GO" id="GO:0016328">
    <property type="term" value="C:lateral plasma membrane"/>
    <property type="evidence" value="ECO:0000318"/>
    <property type="project" value="GO_Central"/>
</dbReference>
<evidence type="ECO:0000313" key="7">
    <source>
        <dbReference type="EnsemblMetazoa" id="XP_030840429"/>
    </source>
</evidence>